<dbReference type="GO" id="GO:0051119">
    <property type="term" value="F:sugar transmembrane transporter activity"/>
    <property type="evidence" value="ECO:0007669"/>
    <property type="project" value="InterPro"/>
</dbReference>
<dbReference type="InterPro" id="IPR020846">
    <property type="entry name" value="MFS_dom"/>
</dbReference>
<feature type="transmembrane region" description="Helical" evidence="9">
    <location>
        <begin position="260"/>
        <end position="282"/>
    </location>
</feature>
<dbReference type="PANTHER" id="PTHR48021">
    <property type="match status" value="1"/>
</dbReference>
<evidence type="ECO:0000256" key="7">
    <source>
        <dbReference type="ARBA" id="ARBA00024348"/>
    </source>
</evidence>
<evidence type="ECO:0000256" key="2">
    <source>
        <dbReference type="ARBA" id="ARBA00022475"/>
    </source>
</evidence>
<dbReference type="Proteomes" id="UP000801492">
    <property type="component" value="Unassembled WGS sequence"/>
</dbReference>
<keyword evidence="6" id="KW-0325">Glycoprotein</keyword>
<evidence type="ECO:0000313" key="12">
    <source>
        <dbReference type="Proteomes" id="UP000801492"/>
    </source>
</evidence>
<dbReference type="CDD" id="cd17358">
    <property type="entry name" value="MFS_GLUT6_8_Class3_like"/>
    <property type="match status" value="1"/>
</dbReference>
<evidence type="ECO:0000256" key="5">
    <source>
        <dbReference type="ARBA" id="ARBA00023136"/>
    </source>
</evidence>
<comment type="similarity">
    <text evidence="7">Belongs to the major facilitator superfamily. Sugar transporter (TC 2.A.1.1) family. Trehalose transporter subfamily.</text>
</comment>
<keyword evidence="2" id="KW-1003">Cell membrane</keyword>
<dbReference type="InterPro" id="IPR050549">
    <property type="entry name" value="MFS_Trehalose_Transporter"/>
</dbReference>
<evidence type="ECO:0000256" key="3">
    <source>
        <dbReference type="ARBA" id="ARBA00022692"/>
    </source>
</evidence>
<evidence type="ECO:0000259" key="10">
    <source>
        <dbReference type="PROSITE" id="PS50850"/>
    </source>
</evidence>
<evidence type="ECO:0000313" key="11">
    <source>
        <dbReference type="EMBL" id="KAF2900529.1"/>
    </source>
</evidence>
<keyword evidence="8" id="KW-0813">Transport</keyword>
<dbReference type="Gene3D" id="1.20.1250.20">
    <property type="entry name" value="MFS general substrate transporter like domains"/>
    <property type="match status" value="1"/>
</dbReference>
<comment type="subcellular location">
    <subcellularLocation>
        <location evidence="1">Cell membrane</location>
        <topology evidence="1">Multi-pass membrane protein</topology>
    </subcellularLocation>
</comment>
<dbReference type="SUPFAM" id="SSF103473">
    <property type="entry name" value="MFS general substrate transporter"/>
    <property type="match status" value="1"/>
</dbReference>
<keyword evidence="5 9" id="KW-0472">Membrane</keyword>
<feature type="transmembrane region" description="Helical" evidence="9">
    <location>
        <begin position="173"/>
        <end position="195"/>
    </location>
</feature>
<organism evidence="11 12">
    <name type="scientific">Ignelater luminosus</name>
    <name type="common">Cucubano</name>
    <name type="synonym">Pyrophorus luminosus</name>
    <dbReference type="NCBI Taxonomy" id="2038154"/>
    <lineage>
        <taxon>Eukaryota</taxon>
        <taxon>Metazoa</taxon>
        <taxon>Ecdysozoa</taxon>
        <taxon>Arthropoda</taxon>
        <taxon>Hexapoda</taxon>
        <taxon>Insecta</taxon>
        <taxon>Pterygota</taxon>
        <taxon>Neoptera</taxon>
        <taxon>Endopterygota</taxon>
        <taxon>Coleoptera</taxon>
        <taxon>Polyphaga</taxon>
        <taxon>Elateriformia</taxon>
        <taxon>Elateroidea</taxon>
        <taxon>Elateridae</taxon>
        <taxon>Agrypninae</taxon>
        <taxon>Pyrophorini</taxon>
        <taxon>Ignelater</taxon>
    </lineage>
</organism>
<dbReference type="PROSITE" id="PS00217">
    <property type="entry name" value="SUGAR_TRANSPORT_2"/>
    <property type="match status" value="1"/>
</dbReference>
<feature type="transmembrane region" description="Helical" evidence="9">
    <location>
        <begin position="91"/>
        <end position="108"/>
    </location>
</feature>
<dbReference type="InterPro" id="IPR036259">
    <property type="entry name" value="MFS_trans_sf"/>
</dbReference>
<feature type="transmembrane region" description="Helical" evidence="9">
    <location>
        <begin position="61"/>
        <end position="79"/>
    </location>
</feature>
<dbReference type="NCBIfam" id="TIGR00879">
    <property type="entry name" value="SP"/>
    <property type="match status" value="1"/>
</dbReference>
<dbReference type="EMBL" id="VTPC01002137">
    <property type="protein sequence ID" value="KAF2900529.1"/>
    <property type="molecule type" value="Genomic_DNA"/>
</dbReference>
<keyword evidence="4 9" id="KW-1133">Transmembrane helix</keyword>
<reference evidence="11" key="1">
    <citation type="submission" date="2019-08" db="EMBL/GenBank/DDBJ databases">
        <title>The genome of the North American firefly Photinus pyralis.</title>
        <authorList>
            <consortium name="Photinus pyralis genome working group"/>
            <person name="Fallon T.R."/>
            <person name="Sander Lower S.E."/>
            <person name="Weng J.-K."/>
        </authorList>
    </citation>
    <scope>NUCLEOTIDE SEQUENCE</scope>
    <source>
        <strain evidence="11">TRF0915ILg1</strain>
        <tissue evidence="11">Whole body</tissue>
    </source>
</reference>
<evidence type="ECO:0000256" key="6">
    <source>
        <dbReference type="ARBA" id="ARBA00023180"/>
    </source>
</evidence>
<evidence type="ECO:0000256" key="8">
    <source>
        <dbReference type="RuleBase" id="RU003346"/>
    </source>
</evidence>
<feature type="transmembrane region" description="Helical" evidence="9">
    <location>
        <begin position="395"/>
        <end position="415"/>
    </location>
</feature>
<protein>
    <recommendedName>
        <fullName evidence="10">Major facilitator superfamily (MFS) profile domain-containing protein</fullName>
    </recommendedName>
</protein>
<dbReference type="AlphaFoldDB" id="A0A8K0DA30"/>
<comment type="caution">
    <text evidence="11">The sequence shown here is derived from an EMBL/GenBank/DDBJ whole genome shotgun (WGS) entry which is preliminary data.</text>
</comment>
<dbReference type="OrthoDB" id="4142200at2759"/>
<keyword evidence="12" id="KW-1185">Reference proteome</keyword>
<dbReference type="PANTHER" id="PTHR48021:SF47">
    <property type="entry name" value="GH17672P"/>
    <property type="match status" value="1"/>
</dbReference>
<dbReference type="Pfam" id="PF00083">
    <property type="entry name" value="Sugar_tr"/>
    <property type="match status" value="1"/>
</dbReference>
<proteinExistence type="inferred from homology"/>
<keyword evidence="3 9" id="KW-0812">Transmembrane</keyword>
<dbReference type="PRINTS" id="PR00171">
    <property type="entry name" value="SUGRTRNSPORT"/>
</dbReference>
<dbReference type="PROSITE" id="PS50850">
    <property type="entry name" value="MFS"/>
    <property type="match status" value="1"/>
</dbReference>
<evidence type="ECO:0000256" key="1">
    <source>
        <dbReference type="ARBA" id="ARBA00004651"/>
    </source>
</evidence>
<feature type="transmembrane region" description="Helical" evidence="9">
    <location>
        <begin position="114"/>
        <end position="133"/>
    </location>
</feature>
<dbReference type="GO" id="GO:0005886">
    <property type="term" value="C:plasma membrane"/>
    <property type="evidence" value="ECO:0007669"/>
    <property type="project" value="UniProtKB-SubCell"/>
</dbReference>
<feature type="transmembrane region" description="Helical" evidence="9">
    <location>
        <begin position="145"/>
        <end position="167"/>
    </location>
</feature>
<feature type="transmembrane region" description="Helical" evidence="9">
    <location>
        <begin position="427"/>
        <end position="446"/>
    </location>
</feature>
<accession>A0A8K0DA30</accession>
<dbReference type="FunFam" id="1.20.1250.20:FF:000055">
    <property type="entry name" value="Facilitated trehalose transporter Tret1-2 homolog"/>
    <property type="match status" value="1"/>
</dbReference>
<feature type="transmembrane region" description="Helical" evidence="9">
    <location>
        <begin position="358"/>
        <end position="383"/>
    </location>
</feature>
<evidence type="ECO:0000256" key="4">
    <source>
        <dbReference type="ARBA" id="ARBA00022989"/>
    </source>
</evidence>
<dbReference type="InterPro" id="IPR005828">
    <property type="entry name" value="MFS_sugar_transport-like"/>
</dbReference>
<dbReference type="InterPro" id="IPR003663">
    <property type="entry name" value="Sugar/inositol_transpt"/>
</dbReference>
<feature type="transmembrane region" description="Helical" evidence="9">
    <location>
        <begin position="12"/>
        <end position="32"/>
    </location>
</feature>
<feature type="transmembrane region" description="Helical" evidence="9">
    <location>
        <begin position="324"/>
        <end position="346"/>
    </location>
</feature>
<evidence type="ECO:0000256" key="9">
    <source>
        <dbReference type="SAM" id="Phobius"/>
    </source>
</evidence>
<dbReference type="InterPro" id="IPR005829">
    <property type="entry name" value="Sugar_transporter_CS"/>
</dbReference>
<sequence>MSEKQGGSRKFLYLAVCTGNLVAFSAGIALGWSSPVLAKLTSADKLDDNPFERVISKEEESWIGSLLALGAIFGPFVAGFSADKIGRKKTLLIWCGIPFVISYLMLAFGNVVILYYIARFIAGFALGGVFTVLPNFISEIAEDEVRGAVCSSMNVFVVSGPLFSYVVGPYVPIMWFNVICAIWPAAFTVGFFLLVPESPYYLIAVNDSHGAAAALKRFRATGDTGIKKELEKIKTTVDESMRTKGSFVDIFKSRGLIKSFIISLSLVGFQQFSGINTVLFYSEQIFGAAESSIPPEISTMIVGAVQVAASFVTPLLVDRRGRKFLLLVSGVGMLISEIPLGLFFYLKDNEKNISAISWLPILCLIIYIITYNFGFGPLPWTVMAEIFPPNIKSPASTATASFCWLLGFLITKFFSSISAEIGMGGSFWLFSGFCLLAIIFVITYMIETKGRSFQEIQEILAK</sequence>
<dbReference type="InterPro" id="IPR044775">
    <property type="entry name" value="MFS_ERD6/Tret1-like"/>
</dbReference>
<name>A0A8K0DA30_IGNLU</name>
<feature type="domain" description="Major facilitator superfamily (MFS) profile" evidence="10">
    <location>
        <begin position="11"/>
        <end position="449"/>
    </location>
</feature>
<gene>
    <name evidence="11" type="ORF">ILUMI_05661</name>
</gene>